<proteinExistence type="predicted"/>
<protein>
    <recommendedName>
        <fullName evidence="2">DUF4411 domain-containing protein</fullName>
    </recommendedName>
</protein>
<organism evidence="1">
    <name type="scientific">marine sediment metagenome</name>
    <dbReference type="NCBI Taxonomy" id="412755"/>
    <lineage>
        <taxon>unclassified sequences</taxon>
        <taxon>metagenomes</taxon>
        <taxon>ecological metagenomes</taxon>
    </lineage>
</organism>
<dbReference type="Pfam" id="PF14367">
    <property type="entry name" value="DUF4411"/>
    <property type="match status" value="1"/>
</dbReference>
<accession>X1N0R5</accession>
<gene>
    <name evidence="1" type="ORF">S06H3_13091</name>
</gene>
<evidence type="ECO:0008006" key="2">
    <source>
        <dbReference type="Google" id="ProtNLM"/>
    </source>
</evidence>
<comment type="caution">
    <text evidence="1">The sequence shown here is derived from an EMBL/GenBank/DDBJ whole genome shotgun (WGS) entry which is preliminary data.</text>
</comment>
<dbReference type="AlphaFoldDB" id="X1N0R5"/>
<dbReference type="EMBL" id="BARV01006387">
    <property type="protein sequence ID" value="GAI12194.1"/>
    <property type="molecule type" value="Genomic_DNA"/>
</dbReference>
<feature type="non-terminal residue" evidence="1">
    <location>
        <position position="1"/>
    </location>
</feature>
<evidence type="ECO:0000313" key="1">
    <source>
        <dbReference type="EMBL" id="GAI12194.1"/>
    </source>
</evidence>
<sequence length="157" mass="18591">DTSIFIRIHRFYPIQKLWDELELLVDSGSLLSHIFVYNELKPNTTNPDDLVKWAKRHKSIFKNITRRQTEIVEEIVKKFPSLIDYNKEIDDADPWIIAIAKEESEKPRLFSEQYIVVSTEKSAGTRIPNACNYLKVPHMDFFEFIDERGYELELKDI</sequence>
<name>X1N0R5_9ZZZZ</name>
<reference evidence="1" key="1">
    <citation type="journal article" date="2014" name="Front. Microbiol.">
        <title>High frequency of phylogenetically diverse reductive dehalogenase-homologous genes in deep subseafloor sedimentary metagenomes.</title>
        <authorList>
            <person name="Kawai M."/>
            <person name="Futagami T."/>
            <person name="Toyoda A."/>
            <person name="Takaki Y."/>
            <person name="Nishi S."/>
            <person name="Hori S."/>
            <person name="Arai W."/>
            <person name="Tsubouchi T."/>
            <person name="Morono Y."/>
            <person name="Uchiyama I."/>
            <person name="Ito T."/>
            <person name="Fujiyama A."/>
            <person name="Inagaki F."/>
            <person name="Takami H."/>
        </authorList>
    </citation>
    <scope>NUCLEOTIDE SEQUENCE</scope>
    <source>
        <strain evidence="1">Expedition CK06-06</strain>
    </source>
</reference>
<dbReference type="InterPro" id="IPR016541">
    <property type="entry name" value="UCP008505"/>
</dbReference>